<dbReference type="SUPFAM" id="SSF88659">
    <property type="entry name" value="Sigma3 and sigma4 domains of RNA polymerase sigma factors"/>
    <property type="match status" value="1"/>
</dbReference>
<dbReference type="AlphaFoldDB" id="Q1IV01"/>
<dbReference type="Gene3D" id="1.10.10.10">
    <property type="entry name" value="Winged helix-like DNA-binding domain superfamily/Winged helix DNA-binding domain"/>
    <property type="match status" value="1"/>
</dbReference>
<dbReference type="KEGG" id="aba:Acid345_0294"/>
<keyword evidence="9" id="KW-1185">Reference proteome</keyword>
<dbReference type="SUPFAM" id="SSF88946">
    <property type="entry name" value="Sigma2 domain of RNA polymerase sigma factors"/>
    <property type="match status" value="1"/>
</dbReference>
<dbReference type="GO" id="GO:0006352">
    <property type="term" value="P:DNA-templated transcription initiation"/>
    <property type="evidence" value="ECO:0007669"/>
    <property type="project" value="InterPro"/>
</dbReference>
<dbReference type="InterPro" id="IPR013325">
    <property type="entry name" value="RNA_pol_sigma_r2"/>
</dbReference>
<dbReference type="Gene3D" id="1.10.1740.10">
    <property type="match status" value="1"/>
</dbReference>
<evidence type="ECO:0000313" key="8">
    <source>
        <dbReference type="EMBL" id="ABF39299.1"/>
    </source>
</evidence>
<evidence type="ECO:0000259" key="6">
    <source>
        <dbReference type="Pfam" id="PF04542"/>
    </source>
</evidence>
<keyword evidence="4" id="KW-0238">DNA-binding</keyword>
<dbReference type="InterPro" id="IPR013324">
    <property type="entry name" value="RNA_pol_sigma_r3/r4-like"/>
</dbReference>
<dbReference type="Proteomes" id="UP000002432">
    <property type="component" value="Chromosome"/>
</dbReference>
<proteinExistence type="inferred from homology"/>
<reference evidence="8 9" key="1">
    <citation type="journal article" date="2009" name="Appl. Environ. Microbiol.">
        <title>Three genomes from the phylum Acidobacteria provide insight into the lifestyles of these microorganisms in soils.</title>
        <authorList>
            <person name="Ward N.L."/>
            <person name="Challacombe J.F."/>
            <person name="Janssen P.H."/>
            <person name="Henrissat B."/>
            <person name="Coutinho P.M."/>
            <person name="Wu M."/>
            <person name="Xie G."/>
            <person name="Haft D.H."/>
            <person name="Sait M."/>
            <person name="Badger J."/>
            <person name="Barabote R.D."/>
            <person name="Bradley B."/>
            <person name="Brettin T.S."/>
            <person name="Brinkac L.M."/>
            <person name="Bruce D."/>
            <person name="Creasy T."/>
            <person name="Daugherty S.C."/>
            <person name="Davidsen T.M."/>
            <person name="DeBoy R.T."/>
            <person name="Detter J.C."/>
            <person name="Dodson R.J."/>
            <person name="Durkin A.S."/>
            <person name="Ganapathy A."/>
            <person name="Gwinn-Giglio M."/>
            <person name="Han C.S."/>
            <person name="Khouri H."/>
            <person name="Kiss H."/>
            <person name="Kothari S.P."/>
            <person name="Madupu R."/>
            <person name="Nelson K.E."/>
            <person name="Nelson W.C."/>
            <person name="Paulsen I."/>
            <person name="Penn K."/>
            <person name="Ren Q."/>
            <person name="Rosovitz M.J."/>
            <person name="Selengut J.D."/>
            <person name="Shrivastava S."/>
            <person name="Sullivan S.A."/>
            <person name="Tapia R."/>
            <person name="Thompson L.S."/>
            <person name="Watkins K.L."/>
            <person name="Yang Q."/>
            <person name="Yu C."/>
            <person name="Zafar N."/>
            <person name="Zhou L."/>
            <person name="Kuske C.R."/>
        </authorList>
    </citation>
    <scope>NUCLEOTIDE SEQUENCE [LARGE SCALE GENOMIC DNA]</scope>
    <source>
        <strain evidence="8 9">Ellin345</strain>
    </source>
</reference>
<evidence type="ECO:0000256" key="1">
    <source>
        <dbReference type="ARBA" id="ARBA00010641"/>
    </source>
</evidence>
<dbReference type="PANTHER" id="PTHR43133">
    <property type="entry name" value="RNA POLYMERASE ECF-TYPE SIGMA FACTO"/>
    <property type="match status" value="1"/>
</dbReference>
<feature type="domain" description="RNA polymerase sigma-70 region 2" evidence="6">
    <location>
        <begin position="9"/>
        <end position="71"/>
    </location>
</feature>
<dbReference type="HOGENOM" id="CLU_047691_9_2_0"/>
<evidence type="ECO:0000256" key="2">
    <source>
        <dbReference type="ARBA" id="ARBA00023015"/>
    </source>
</evidence>
<dbReference type="eggNOG" id="COG1595">
    <property type="taxonomic scope" value="Bacteria"/>
</dbReference>
<dbReference type="InterPro" id="IPR036388">
    <property type="entry name" value="WH-like_DNA-bd_sf"/>
</dbReference>
<evidence type="ECO:0000313" key="9">
    <source>
        <dbReference type="Proteomes" id="UP000002432"/>
    </source>
</evidence>
<evidence type="ECO:0000256" key="3">
    <source>
        <dbReference type="ARBA" id="ARBA00023082"/>
    </source>
</evidence>
<protein>
    <submittedName>
        <fullName evidence="8">Sigma-24, ECF subfamily</fullName>
    </submittedName>
</protein>
<keyword evidence="5" id="KW-0804">Transcription</keyword>
<dbReference type="GO" id="GO:0016987">
    <property type="term" value="F:sigma factor activity"/>
    <property type="evidence" value="ECO:0007669"/>
    <property type="project" value="UniProtKB-KW"/>
</dbReference>
<dbReference type="InterPro" id="IPR014284">
    <property type="entry name" value="RNA_pol_sigma-70_dom"/>
</dbReference>
<dbReference type="OrthoDB" id="188761at2"/>
<name>Q1IV01_KORVE</name>
<dbReference type="InterPro" id="IPR039425">
    <property type="entry name" value="RNA_pol_sigma-70-like"/>
</dbReference>
<organism evidence="8 9">
    <name type="scientific">Koribacter versatilis (strain Ellin345)</name>
    <dbReference type="NCBI Taxonomy" id="204669"/>
    <lineage>
        <taxon>Bacteria</taxon>
        <taxon>Pseudomonadati</taxon>
        <taxon>Acidobacteriota</taxon>
        <taxon>Terriglobia</taxon>
        <taxon>Terriglobales</taxon>
        <taxon>Candidatus Korobacteraceae</taxon>
        <taxon>Candidatus Korobacter</taxon>
    </lineage>
</organism>
<dbReference type="InterPro" id="IPR007630">
    <property type="entry name" value="RNA_pol_sigma70_r4"/>
</dbReference>
<dbReference type="Pfam" id="PF04542">
    <property type="entry name" value="Sigma70_r2"/>
    <property type="match status" value="1"/>
</dbReference>
<evidence type="ECO:0000256" key="5">
    <source>
        <dbReference type="ARBA" id="ARBA00023163"/>
    </source>
</evidence>
<dbReference type="EMBL" id="CP000360">
    <property type="protein sequence ID" value="ABF39299.1"/>
    <property type="molecule type" value="Genomic_DNA"/>
</dbReference>
<accession>Q1IV01</accession>
<comment type="similarity">
    <text evidence="1">Belongs to the sigma-70 factor family. ECF subfamily.</text>
</comment>
<dbReference type="Pfam" id="PF04545">
    <property type="entry name" value="Sigma70_r4"/>
    <property type="match status" value="1"/>
</dbReference>
<feature type="domain" description="RNA polymerase sigma-70 region 4" evidence="7">
    <location>
        <begin position="104"/>
        <end position="149"/>
    </location>
</feature>
<keyword evidence="2" id="KW-0805">Transcription regulation</keyword>
<dbReference type="RefSeq" id="WP_011521101.1">
    <property type="nucleotide sequence ID" value="NC_008009.1"/>
</dbReference>
<dbReference type="STRING" id="204669.Acid345_0294"/>
<dbReference type="NCBIfam" id="TIGR02937">
    <property type="entry name" value="sigma70-ECF"/>
    <property type="match status" value="1"/>
</dbReference>
<dbReference type="InterPro" id="IPR007627">
    <property type="entry name" value="RNA_pol_sigma70_r2"/>
</dbReference>
<sequence>MIEDFEQVYKKHSASVFRLALRCVGRRDIAEEITSEAFLALYKNFAKIDTTQLPAWLFTVAKRRAADYWRRMPHDQTSLDDIDPAAPHKEPQLGLNDLFRKCSSLTPLHRVCVTLRYVHGLTRAEIAAKLGLSETQVKGHLQYALHLLRTALTGGKEPAHATTDE</sequence>
<dbReference type="PANTHER" id="PTHR43133:SF8">
    <property type="entry name" value="RNA POLYMERASE SIGMA FACTOR HI_1459-RELATED"/>
    <property type="match status" value="1"/>
</dbReference>
<gene>
    <name evidence="8" type="ordered locus">Acid345_0294</name>
</gene>
<evidence type="ECO:0000256" key="4">
    <source>
        <dbReference type="ARBA" id="ARBA00023125"/>
    </source>
</evidence>
<dbReference type="EnsemblBacteria" id="ABF39299">
    <property type="protein sequence ID" value="ABF39299"/>
    <property type="gene ID" value="Acid345_0294"/>
</dbReference>
<evidence type="ECO:0000259" key="7">
    <source>
        <dbReference type="Pfam" id="PF04545"/>
    </source>
</evidence>
<dbReference type="GO" id="GO:0003677">
    <property type="term" value="F:DNA binding"/>
    <property type="evidence" value="ECO:0007669"/>
    <property type="project" value="UniProtKB-KW"/>
</dbReference>
<keyword evidence="3" id="KW-0731">Sigma factor</keyword>